<gene>
    <name evidence="1" type="primary">WBGene00280869</name>
</gene>
<dbReference type="AlphaFoldDB" id="A0A2A6BX77"/>
<reference evidence="1" key="2">
    <citation type="submission" date="2022-06" db="UniProtKB">
        <authorList>
            <consortium name="EnsemblMetazoa"/>
        </authorList>
    </citation>
    <scope>IDENTIFICATION</scope>
    <source>
        <strain evidence="1">PS312</strain>
    </source>
</reference>
<keyword evidence="2" id="KW-1185">Reference proteome</keyword>
<dbReference type="Proteomes" id="UP000005239">
    <property type="component" value="Unassembled WGS sequence"/>
</dbReference>
<accession>A0A2A6BX77</accession>
<accession>A0A8R1Z0I1</accession>
<evidence type="ECO:0000313" key="1">
    <source>
        <dbReference type="EnsemblMetazoa" id="PPA42500.1"/>
    </source>
</evidence>
<dbReference type="EnsemblMetazoa" id="PPA42500.1">
    <property type="protein sequence ID" value="PPA42500.1"/>
    <property type="gene ID" value="WBGene00280869"/>
</dbReference>
<organism evidence="1 2">
    <name type="scientific">Pristionchus pacificus</name>
    <name type="common">Parasitic nematode worm</name>
    <dbReference type="NCBI Taxonomy" id="54126"/>
    <lineage>
        <taxon>Eukaryota</taxon>
        <taxon>Metazoa</taxon>
        <taxon>Ecdysozoa</taxon>
        <taxon>Nematoda</taxon>
        <taxon>Chromadorea</taxon>
        <taxon>Rhabditida</taxon>
        <taxon>Rhabditina</taxon>
        <taxon>Diplogasteromorpha</taxon>
        <taxon>Diplogasteroidea</taxon>
        <taxon>Neodiplogasteridae</taxon>
        <taxon>Pristionchus</taxon>
    </lineage>
</organism>
<name>A0A2A6BX77_PRIPA</name>
<sequence length="45" mass="5125">MCKGRPREKSFLYDIVGNVHDGRAILEGPEGIDLVTRPVIEQMRQ</sequence>
<protein>
    <submittedName>
        <fullName evidence="1">Uncharacterized protein</fullName>
    </submittedName>
</protein>
<evidence type="ECO:0000313" key="2">
    <source>
        <dbReference type="Proteomes" id="UP000005239"/>
    </source>
</evidence>
<proteinExistence type="predicted"/>
<reference evidence="2" key="1">
    <citation type="journal article" date="2008" name="Nat. Genet.">
        <title>The Pristionchus pacificus genome provides a unique perspective on nematode lifestyle and parasitism.</title>
        <authorList>
            <person name="Dieterich C."/>
            <person name="Clifton S.W."/>
            <person name="Schuster L.N."/>
            <person name="Chinwalla A."/>
            <person name="Delehaunty K."/>
            <person name="Dinkelacker I."/>
            <person name="Fulton L."/>
            <person name="Fulton R."/>
            <person name="Godfrey J."/>
            <person name="Minx P."/>
            <person name="Mitreva M."/>
            <person name="Roeseler W."/>
            <person name="Tian H."/>
            <person name="Witte H."/>
            <person name="Yang S.P."/>
            <person name="Wilson R.K."/>
            <person name="Sommer R.J."/>
        </authorList>
    </citation>
    <scope>NUCLEOTIDE SEQUENCE [LARGE SCALE GENOMIC DNA]</scope>
    <source>
        <strain evidence="2">PS312</strain>
    </source>
</reference>